<dbReference type="AlphaFoldDB" id="A0A1H7UZX6"/>
<evidence type="ECO:0000259" key="5">
    <source>
        <dbReference type="PROSITE" id="PS51063"/>
    </source>
</evidence>
<dbReference type="SMART" id="SM00419">
    <property type="entry name" value="HTH_CRP"/>
    <property type="match status" value="1"/>
</dbReference>
<feature type="domain" description="HTH crp-type" evidence="5">
    <location>
        <begin position="196"/>
        <end position="268"/>
    </location>
</feature>
<dbReference type="PROSITE" id="PS50042">
    <property type="entry name" value="CNMP_BINDING_3"/>
    <property type="match status" value="1"/>
</dbReference>
<dbReference type="SUPFAM" id="SSF46785">
    <property type="entry name" value="Winged helix' DNA-binding domain"/>
    <property type="match status" value="1"/>
</dbReference>
<dbReference type="InterPro" id="IPR000595">
    <property type="entry name" value="cNMP-bd_dom"/>
</dbReference>
<keyword evidence="3" id="KW-0804">Transcription</keyword>
<dbReference type="PRINTS" id="PR00034">
    <property type="entry name" value="HTHCRP"/>
</dbReference>
<protein>
    <submittedName>
        <fullName evidence="6">Transcriptional regulator, Crp/Fnr family</fullName>
    </submittedName>
</protein>
<dbReference type="InterPro" id="IPR036390">
    <property type="entry name" value="WH_DNA-bd_sf"/>
</dbReference>
<sequence length="276" mass="31095">MELKIKTIADSSAALRGKSLSKAICEVECLWPKLKKGQRDGKTLGGKVQRTRIEDIIKNIPFFAYLNEKEISEFKEQIIEKQFMKNQLVIHDGEISKYFYIIFSGKVKVIQLSAEGKERTLAIHKEGEFFGEIGMLDGGTTPATVIALEKAQIGLITKAVFNRYLFNSNEALKEIVIMLCGVLRDSWSMMKLMSFADAERKVKAVLNLMATKLGVSVPDGMLIDMKISHSDIANFASLTRETATRVINRLEKAKEIEITAKFILLKPAFYKNIDHL</sequence>
<proteinExistence type="predicted"/>
<dbReference type="SMART" id="SM00100">
    <property type="entry name" value="cNMP"/>
    <property type="match status" value="1"/>
</dbReference>
<keyword evidence="2" id="KW-0238">DNA-binding</keyword>
<evidence type="ECO:0000256" key="2">
    <source>
        <dbReference type="ARBA" id="ARBA00023125"/>
    </source>
</evidence>
<dbReference type="GO" id="GO:0003677">
    <property type="term" value="F:DNA binding"/>
    <property type="evidence" value="ECO:0007669"/>
    <property type="project" value="UniProtKB-KW"/>
</dbReference>
<dbReference type="SUPFAM" id="SSF51206">
    <property type="entry name" value="cAMP-binding domain-like"/>
    <property type="match status" value="1"/>
</dbReference>
<dbReference type="GO" id="GO:0006355">
    <property type="term" value="P:regulation of DNA-templated transcription"/>
    <property type="evidence" value="ECO:0007669"/>
    <property type="project" value="InterPro"/>
</dbReference>
<evidence type="ECO:0000259" key="4">
    <source>
        <dbReference type="PROSITE" id="PS50042"/>
    </source>
</evidence>
<dbReference type="RefSeq" id="WP_093882131.1">
    <property type="nucleotide sequence ID" value="NZ_FOBS01000002.1"/>
</dbReference>
<dbReference type="Pfam" id="PF00027">
    <property type="entry name" value="cNMP_binding"/>
    <property type="match status" value="1"/>
</dbReference>
<dbReference type="PANTHER" id="PTHR23011">
    <property type="entry name" value="CYCLIC NUCLEOTIDE-BINDING DOMAIN CONTAINING PROTEIN"/>
    <property type="match status" value="1"/>
</dbReference>
<dbReference type="InterPro" id="IPR012318">
    <property type="entry name" value="HTH_CRP"/>
</dbReference>
<dbReference type="CDD" id="cd00038">
    <property type="entry name" value="CAP_ED"/>
    <property type="match status" value="1"/>
</dbReference>
<evidence type="ECO:0000256" key="1">
    <source>
        <dbReference type="ARBA" id="ARBA00023015"/>
    </source>
</evidence>
<dbReference type="PROSITE" id="PS51063">
    <property type="entry name" value="HTH_CRP_2"/>
    <property type="match status" value="1"/>
</dbReference>
<reference evidence="6 7" key="1">
    <citation type="submission" date="2016-10" db="EMBL/GenBank/DDBJ databases">
        <authorList>
            <person name="de Groot N.N."/>
        </authorList>
    </citation>
    <scope>NUCLEOTIDE SEQUENCE [LARGE SCALE GENOMIC DNA]</scope>
    <source>
        <strain evidence="6 7">DSM 8423</strain>
    </source>
</reference>
<organism evidence="6 7">
    <name type="scientific">Syntrophus gentianae</name>
    <dbReference type="NCBI Taxonomy" id="43775"/>
    <lineage>
        <taxon>Bacteria</taxon>
        <taxon>Pseudomonadati</taxon>
        <taxon>Thermodesulfobacteriota</taxon>
        <taxon>Syntrophia</taxon>
        <taxon>Syntrophales</taxon>
        <taxon>Syntrophaceae</taxon>
        <taxon>Syntrophus</taxon>
    </lineage>
</organism>
<dbReference type="PANTHER" id="PTHR23011:SF28">
    <property type="entry name" value="CYCLIC NUCLEOTIDE-BINDING DOMAIN CONTAINING PROTEIN"/>
    <property type="match status" value="1"/>
</dbReference>
<keyword evidence="7" id="KW-1185">Reference proteome</keyword>
<evidence type="ECO:0000313" key="6">
    <source>
        <dbReference type="EMBL" id="SEM02339.1"/>
    </source>
</evidence>
<accession>A0A1H7UZX6</accession>
<dbReference type="InterPro" id="IPR014710">
    <property type="entry name" value="RmlC-like_jellyroll"/>
</dbReference>
<feature type="domain" description="Cyclic nucleotide-binding" evidence="4">
    <location>
        <begin position="62"/>
        <end position="174"/>
    </location>
</feature>
<dbReference type="Gene3D" id="1.10.10.10">
    <property type="entry name" value="Winged helix-like DNA-binding domain superfamily/Winged helix DNA-binding domain"/>
    <property type="match status" value="1"/>
</dbReference>
<evidence type="ECO:0000313" key="7">
    <source>
        <dbReference type="Proteomes" id="UP000198744"/>
    </source>
</evidence>
<dbReference type="EMBL" id="FOBS01000002">
    <property type="protein sequence ID" value="SEM02339.1"/>
    <property type="molecule type" value="Genomic_DNA"/>
</dbReference>
<name>A0A1H7UZX6_9BACT</name>
<dbReference type="OrthoDB" id="5415223at2"/>
<dbReference type="Pfam" id="PF13545">
    <property type="entry name" value="HTH_Crp_2"/>
    <property type="match status" value="1"/>
</dbReference>
<dbReference type="Gene3D" id="2.60.120.10">
    <property type="entry name" value="Jelly Rolls"/>
    <property type="match status" value="1"/>
</dbReference>
<evidence type="ECO:0000256" key="3">
    <source>
        <dbReference type="ARBA" id="ARBA00023163"/>
    </source>
</evidence>
<dbReference type="STRING" id="43775.SAMN04489760_102214"/>
<dbReference type="InterPro" id="IPR036388">
    <property type="entry name" value="WH-like_DNA-bd_sf"/>
</dbReference>
<gene>
    <name evidence="6" type="ORF">SAMN04489760_102214</name>
</gene>
<dbReference type="InterPro" id="IPR018490">
    <property type="entry name" value="cNMP-bd_dom_sf"/>
</dbReference>
<keyword evidence="1" id="KW-0805">Transcription regulation</keyword>
<dbReference type="Proteomes" id="UP000198744">
    <property type="component" value="Unassembled WGS sequence"/>
</dbReference>